<feature type="transmembrane region" description="Helical" evidence="13">
    <location>
        <begin position="671"/>
        <end position="691"/>
    </location>
</feature>
<dbReference type="FunFam" id="1.20.1560.10:FF:000066">
    <property type="entry name" value="ABC multidrug transporter (Eurofung)"/>
    <property type="match status" value="1"/>
</dbReference>
<feature type="transmembrane region" description="Helical" evidence="13">
    <location>
        <begin position="1094"/>
        <end position="1117"/>
    </location>
</feature>
<feature type="domain" description="ABC transmembrane type-1" evidence="15">
    <location>
        <begin position="424"/>
        <end position="699"/>
    </location>
</feature>
<dbReference type="Proteomes" id="UP000310108">
    <property type="component" value="Unassembled WGS sequence"/>
</dbReference>
<sequence>MDSKDETEQIPLVAGDDCGGGGQPGNNSVGIRKHGQLRQILLWLLVVESANLLLFLGVPRLLDVAKRAGSHPLDDYFNLDEFNETRVYVNDETYDPGVISQQDPWDKIYLQYGIVSISDEWAVAHGFRPSAPTPGVTGEMVYQVDVFHNLHCLTRLRERFLANDTSSSDMHSLHCFNRLRQSLMCNADLMLGVTDDFEDYGILERHTCKDFDAVATTTRLAFQLAFLALRCQTSPFQTPASVAADVLDPVATLAVLLLSILNHQRSPRPSTLLSLYLSASVVLGIARVRTLWLFSVRGPLPAIATVVLVLTLAVLVLESIEAKKRLAAPDSTPPDGKHATPEQSSGFWSRTCFAWLAATFYSGYSKVISLDDLPGLDSSMESHVLHRSLAVAWDKYNHQSRHSLIKACFKGYLLPFLAPVIPRLCLTVFTFAQPFLINTTVTFVSNANPDVNYGRGLIGAWVLVYLGIAVSNSVYQYHNLRFTTRLRGGLIALVYQQAVHTRDVDTGDITAVALMGTDVERIFGAMSMFHMTWGSLLDIAVASWLLGLQLSLACLAPIVLVLVFIAAMSKISVASRTAQMRWIEKIQERLRVTTTVLGEMKAVKMLGLTNVMSTTIQRLRTDEINTSKSFRKLLVATLLLSLTPINLAPIVTFAVYVIISVFWKNETLLPAQAFASIALIGLLTTPVVMFIQLLPMIVQSFACFDRIQDFCNYGPRSTALDRQSSAPTSPSSTDISLLPLTTEGDSKPADSSHQPYAVSFRGNSFGWKKTQAVLHDLAVDIPRNAVTVVIGPVGSGKSSFLGAILGELLPVSPPTAPAVGEFPEKGGIAYCSQSPWLENGTVRQNILGVSLYDPKWYDAVISACGLEADLQALQGGDYTLVGSKGVNLSGGQKQRIALARAVYSRRKMVVLDDVFSGMDAHTAKHVSTCLLGNDGLLRRQRAAIIIATHSHELMAVADFIVCLDDGRVQELGSPAVLVRGQGYTSRLGLKLSSDGAVEEAQESDDSVTSIEQTATPTHEGESRQVQKPHTDIRRKNGEKAVYGYYLKNAGWKAVTLYSMSVVMWIFFSEFSTVWVKWWSEANSVKANASVGYYLGIYALFGVLGTLGASLAAWFAFLDIITNTALKLHSDLLKTTMAASFRFLTTTDNGDILNRFSEDMQLLDMDLPSNLVNYTSTAISILAKLVILAVFSQYLGIALPFIATVVYFLQRFYLQTSRQIRLLGIEAKAPLYTHFSESVAGGATIRAFGWQGRYQERNYRRIDLSQKPNYVQGCIQAWLTFVLNLVVAVLAAVLVGVVVTWHDRFSAGSVGVSLVMVIGFSEVLARLIQSWTKLESSVGAVARVRRFVAETETEQTAGKGRMISGDWPRGGAVNFSNLVAAYGPDAEPILKGVSLSVEAGDHVAICGRSGSGKTSLVLSLLQMTDVREGKIEIDGVDVSTLVASELRSRINVVSQDPFLMPGTIRFNIDPSSAVSSDDDDDDDHDARIKQALERVGLSKHVQEQGGLDAEMDDKAWSAGQKQLLCMARAMLRQCKLLILDEAMSSVDSETEAVLQDVVDSEFRDCTVLAVMHRLKHVPRYDVVVLLGDGEVLETGEPSSLIAGDGRFAELYRMNSN</sequence>
<dbReference type="PROSITE" id="PS50929">
    <property type="entry name" value="ABC_TM1F"/>
    <property type="match status" value="2"/>
</dbReference>
<dbReference type="PANTHER" id="PTHR24223">
    <property type="entry name" value="ATP-BINDING CASSETTE SUB-FAMILY C"/>
    <property type="match status" value="1"/>
</dbReference>
<dbReference type="SUPFAM" id="SSF90123">
    <property type="entry name" value="ABC transporter transmembrane region"/>
    <property type="match status" value="2"/>
</dbReference>
<keyword evidence="3" id="KW-0813">Transport</keyword>
<feature type="transmembrane region" description="Helical" evidence="13">
    <location>
        <begin position="300"/>
        <end position="317"/>
    </location>
</feature>
<keyword evidence="4" id="KW-1003">Cell membrane</keyword>
<keyword evidence="6" id="KW-0547">Nucleotide-binding</keyword>
<evidence type="ECO:0000256" key="9">
    <source>
        <dbReference type="ARBA" id="ARBA00023136"/>
    </source>
</evidence>
<comment type="caution">
    <text evidence="16">The sequence shown here is derived from an EMBL/GenBank/DDBJ whole genome shotgun (WGS) entry which is preliminary data.</text>
</comment>
<feature type="transmembrane region" description="Helical" evidence="13">
    <location>
        <begin position="522"/>
        <end position="544"/>
    </location>
</feature>
<evidence type="ECO:0000256" key="1">
    <source>
        <dbReference type="ARBA" id="ARBA00004651"/>
    </source>
</evidence>
<dbReference type="SMART" id="SM00382">
    <property type="entry name" value="AAA"/>
    <property type="match status" value="2"/>
</dbReference>
<dbReference type="Gene3D" id="1.20.1560.10">
    <property type="entry name" value="ABC transporter type 1, transmembrane domain"/>
    <property type="match status" value="2"/>
</dbReference>
<feature type="domain" description="ABC transporter" evidence="14">
    <location>
        <begin position="758"/>
        <end position="990"/>
    </location>
</feature>
<name>A0A4V6DG97_9PEZI</name>
<evidence type="ECO:0000256" key="6">
    <source>
        <dbReference type="ARBA" id="ARBA00022741"/>
    </source>
</evidence>
<keyword evidence="9 13" id="KW-0472">Membrane</keyword>
<dbReference type="Pfam" id="PF11807">
    <property type="entry name" value="UstYa"/>
    <property type="match status" value="1"/>
</dbReference>
<dbReference type="STRING" id="1306861.A0A4V6DG97"/>
<keyword evidence="7" id="KW-0067">ATP-binding</keyword>
<evidence type="ECO:0000313" key="17">
    <source>
        <dbReference type="Proteomes" id="UP000310108"/>
    </source>
</evidence>
<accession>A0A4V6DG97</accession>
<evidence type="ECO:0000256" key="5">
    <source>
        <dbReference type="ARBA" id="ARBA00022692"/>
    </source>
</evidence>
<dbReference type="InterPro" id="IPR044746">
    <property type="entry name" value="ABCC_6TM_D1"/>
</dbReference>
<dbReference type="Pfam" id="PF00664">
    <property type="entry name" value="ABC_membrane"/>
    <property type="match status" value="2"/>
</dbReference>
<dbReference type="EMBL" id="PJEX01000262">
    <property type="protein sequence ID" value="TKW52086.1"/>
    <property type="molecule type" value="Genomic_DNA"/>
</dbReference>
<dbReference type="InterPro" id="IPR044726">
    <property type="entry name" value="ABCC_6TM_D2"/>
</dbReference>
<gene>
    <name evidence="16" type="primary">Abcc3</name>
    <name evidence="16" type="ORF">CTA1_11328</name>
</gene>
<dbReference type="InterPro" id="IPR021765">
    <property type="entry name" value="UstYa-like"/>
</dbReference>
<feature type="transmembrane region" description="Helical" evidence="13">
    <location>
        <begin position="1304"/>
        <end position="1324"/>
    </location>
</feature>
<dbReference type="InterPro" id="IPR017871">
    <property type="entry name" value="ABC_transporter-like_CS"/>
</dbReference>
<evidence type="ECO:0000313" key="16">
    <source>
        <dbReference type="EMBL" id="TKW52086.1"/>
    </source>
</evidence>
<dbReference type="CDD" id="cd03250">
    <property type="entry name" value="ABCC_MRP_domain1"/>
    <property type="match status" value="1"/>
</dbReference>
<comment type="subcellular location">
    <subcellularLocation>
        <location evidence="1">Cell membrane</location>
        <topology evidence="1">Multi-pass membrane protein</topology>
    </subcellularLocation>
</comment>
<dbReference type="GO" id="GO:0140359">
    <property type="term" value="F:ABC-type transporter activity"/>
    <property type="evidence" value="ECO:0007669"/>
    <property type="project" value="InterPro"/>
</dbReference>
<feature type="transmembrane region" description="Helical" evidence="13">
    <location>
        <begin position="411"/>
        <end position="436"/>
    </location>
</feature>
<dbReference type="PROSITE" id="PS50893">
    <property type="entry name" value="ABC_TRANSPORTER_2"/>
    <property type="match status" value="2"/>
</dbReference>
<feature type="transmembrane region" description="Helical" evidence="13">
    <location>
        <begin position="1054"/>
        <end position="1074"/>
    </location>
</feature>
<dbReference type="SUPFAM" id="SSF52540">
    <property type="entry name" value="P-loop containing nucleoside triphosphate hydrolases"/>
    <property type="match status" value="2"/>
</dbReference>
<comment type="similarity">
    <text evidence="2">Belongs to the ABC transporter superfamily. ABCC family. Conjugate transporter (TC 3.A.1.208) subfamily.</text>
</comment>
<dbReference type="InterPro" id="IPR036640">
    <property type="entry name" value="ABC1_TM_sf"/>
</dbReference>
<evidence type="ECO:0000259" key="14">
    <source>
        <dbReference type="PROSITE" id="PS50893"/>
    </source>
</evidence>
<dbReference type="InterPro" id="IPR011527">
    <property type="entry name" value="ABC1_TM_dom"/>
</dbReference>
<dbReference type="GO" id="GO:0005886">
    <property type="term" value="C:plasma membrane"/>
    <property type="evidence" value="ECO:0007669"/>
    <property type="project" value="UniProtKB-SubCell"/>
</dbReference>
<keyword evidence="8 13" id="KW-1133">Transmembrane helix</keyword>
<organism evidence="16 17">
    <name type="scientific">Colletotrichum tanaceti</name>
    <dbReference type="NCBI Taxonomy" id="1306861"/>
    <lineage>
        <taxon>Eukaryota</taxon>
        <taxon>Fungi</taxon>
        <taxon>Dikarya</taxon>
        <taxon>Ascomycota</taxon>
        <taxon>Pezizomycotina</taxon>
        <taxon>Sordariomycetes</taxon>
        <taxon>Hypocreomycetidae</taxon>
        <taxon>Glomerellales</taxon>
        <taxon>Glomerellaceae</taxon>
        <taxon>Colletotrichum</taxon>
        <taxon>Colletotrichum destructivum species complex</taxon>
    </lineage>
</organism>
<comment type="similarity">
    <text evidence="11">Belongs to the ustYa family.</text>
</comment>
<dbReference type="InterPro" id="IPR050173">
    <property type="entry name" value="ABC_transporter_C-like"/>
</dbReference>
<evidence type="ECO:0000259" key="15">
    <source>
        <dbReference type="PROSITE" id="PS50929"/>
    </source>
</evidence>
<dbReference type="Gene3D" id="3.40.50.300">
    <property type="entry name" value="P-loop containing nucleotide triphosphate hydrolases"/>
    <property type="match status" value="2"/>
</dbReference>
<evidence type="ECO:0000256" key="11">
    <source>
        <dbReference type="ARBA" id="ARBA00035112"/>
    </source>
</evidence>
<dbReference type="FunFam" id="3.40.50.300:FF:002145">
    <property type="entry name" value="ABC transporter (MsbA subfamily)"/>
    <property type="match status" value="1"/>
</dbReference>
<protein>
    <submittedName>
        <fullName evidence="16">Canalicular multispecific organic anion transporter 2</fullName>
    </submittedName>
</protein>
<evidence type="ECO:0000256" key="3">
    <source>
        <dbReference type="ARBA" id="ARBA00022448"/>
    </source>
</evidence>
<feature type="region of interest" description="Disordered" evidence="12">
    <location>
        <begin position="1000"/>
        <end position="1030"/>
    </location>
</feature>
<feature type="transmembrane region" description="Helical" evidence="13">
    <location>
        <begin position="40"/>
        <end position="62"/>
    </location>
</feature>
<dbReference type="InterPro" id="IPR003593">
    <property type="entry name" value="AAA+_ATPase"/>
</dbReference>
<evidence type="ECO:0000256" key="13">
    <source>
        <dbReference type="SAM" id="Phobius"/>
    </source>
</evidence>
<feature type="transmembrane region" description="Helical" evidence="13">
    <location>
        <begin position="1276"/>
        <end position="1298"/>
    </location>
</feature>
<dbReference type="PANTHER" id="PTHR24223:SF404">
    <property type="entry name" value="ABC MULTIDRUG TRANSPORTER (EUROFUNG)-RELATED"/>
    <property type="match status" value="1"/>
</dbReference>
<feature type="transmembrane region" description="Helical" evidence="13">
    <location>
        <begin position="550"/>
        <end position="571"/>
    </location>
</feature>
<dbReference type="Pfam" id="PF00005">
    <property type="entry name" value="ABC_tran"/>
    <property type="match status" value="2"/>
</dbReference>
<feature type="region of interest" description="Disordered" evidence="12">
    <location>
        <begin position="1"/>
        <end position="27"/>
    </location>
</feature>
<dbReference type="GO" id="GO:0005524">
    <property type="term" value="F:ATP binding"/>
    <property type="evidence" value="ECO:0007669"/>
    <property type="project" value="UniProtKB-KW"/>
</dbReference>
<feature type="compositionally biased region" description="Basic and acidic residues" evidence="12">
    <location>
        <begin position="1018"/>
        <end position="1030"/>
    </location>
</feature>
<feature type="domain" description="ABC transporter" evidence="14">
    <location>
        <begin position="1372"/>
        <end position="1612"/>
    </location>
</feature>
<dbReference type="InterPro" id="IPR027417">
    <property type="entry name" value="P-loop_NTPase"/>
</dbReference>
<feature type="compositionally biased region" description="Polar residues" evidence="12">
    <location>
        <begin position="720"/>
        <end position="735"/>
    </location>
</feature>
<dbReference type="CDD" id="cd18579">
    <property type="entry name" value="ABC_6TM_ABCC_D1"/>
    <property type="match status" value="1"/>
</dbReference>
<dbReference type="PROSITE" id="PS00211">
    <property type="entry name" value="ABC_TRANSPORTER_1"/>
    <property type="match status" value="1"/>
</dbReference>
<evidence type="ECO:0000256" key="8">
    <source>
        <dbReference type="ARBA" id="ARBA00022989"/>
    </source>
</evidence>
<dbReference type="CDD" id="cd18580">
    <property type="entry name" value="ABC_6TM_ABCC_D2"/>
    <property type="match status" value="1"/>
</dbReference>
<evidence type="ECO:0000256" key="2">
    <source>
        <dbReference type="ARBA" id="ARBA00009726"/>
    </source>
</evidence>
<evidence type="ECO:0000256" key="12">
    <source>
        <dbReference type="SAM" id="MobiDB-lite"/>
    </source>
</evidence>
<keyword evidence="5 13" id="KW-0812">Transmembrane</keyword>
<dbReference type="GO" id="GO:0016887">
    <property type="term" value="F:ATP hydrolysis activity"/>
    <property type="evidence" value="ECO:0007669"/>
    <property type="project" value="InterPro"/>
</dbReference>
<keyword evidence="10" id="KW-0325">Glycoprotein</keyword>
<proteinExistence type="inferred from homology"/>
<feature type="domain" description="ABC transmembrane type-1" evidence="15">
    <location>
        <begin position="1070"/>
        <end position="1335"/>
    </location>
</feature>
<evidence type="ECO:0000256" key="7">
    <source>
        <dbReference type="ARBA" id="ARBA00022840"/>
    </source>
</evidence>
<evidence type="ECO:0000256" key="10">
    <source>
        <dbReference type="ARBA" id="ARBA00023180"/>
    </source>
</evidence>
<dbReference type="FunFam" id="1.20.1560.10:FF:000055">
    <property type="entry name" value="ABC multidrug transporter (Eurofung)"/>
    <property type="match status" value="1"/>
</dbReference>
<feature type="transmembrane region" description="Helical" evidence="13">
    <location>
        <begin position="456"/>
        <end position="475"/>
    </location>
</feature>
<reference evidence="16 17" key="1">
    <citation type="journal article" date="2019" name="PLoS ONE">
        <title>Comparative genome analysis indicates high evolutionary potential of pathogenicity genes in Colletotrichum tanaceti.</title>
        <authorList>
            <person name="Lelwala R.V."/>
            <person name="Korhonen P.K."/>
            <person name="Young N.D."/>
            <person name="Scott J.B."/>
            <person name="Ades P.A."/>
            <person name="Gasser R.B."/>
            <person name="Taylor P.W.J."/>
        </authorList>
    </citation>
    <scope>NUCLEOTIDE SEQUENCE [LARGE SCALE GENOMIC DNA]</scope>
    <source>
        <strain evidence="16">BRIP57314</strain>
    </source>
</reference>
<dbReference type="GO" id="GO:0043386">
    <property type="term" value="P:mycotoxin biosynthetic process"/>
    <property type="evidence" value="ECO:0007669"/>
    <property type="project" value="InterPro"/>
</dbReference>
<dbReference type="InterPro" id="IPR003439">
    <property type="entry name" value="ABC_transporter-like_ATP-bd"/>
</dbReference>
<keyword evidence="17" id="KW-1185">Reference proteome</keyword>
<feature type="region of interest" description="Disordered" evidence="12">
    <location>
        <begin position="719"/>
        <end position="753"/>
    </location>
</feature>
<evidence type="ECO:0000256" key="4">
    <source>
        <dbReference type="ARBA" id="ARBA00022475"/>
    </source>
</evidence>
<feature type="compositionally biased region" description="Polar residues" evidence="12">
    <location>
        <begin position="1006"/>
        <end position="1016"/>
    </location>
</feature>
<feature type="transmembrane region" description="Helical" evidence="13">
    <location>
        <begin position="633"/>
        <end position="659"/>
    </location>
</feature>